<evidence type="ECO:0000259" key="1">
    <source>
        <dbReference type="Pfam" id="PF03184"/>
    </source>
</evidence>
<keyword evidence="4" id="KW-1185">Reference proteome</keyword>
<dbReference type="Proteomes" id="UP001642464">
    <property type="component" value="Unassembled WGS sequence"/>
</dbReference>
<dbReference type="InterPro" id="IPR004875">
    <property type="entry name" value="DDE_SF_endonuclease_dom"/>
</dbReference>
<evidence type="ECO:0000313" key="2">
    <source>
        <dbReference type="EMBL" id="CAK8987292.1"/>
    </source>
</evidence>
<proteinExistence type="predicted"/>
<accession>A0ABP0HB71</accession>
<dbReference type="EMBL" id="CAXAMM010022367">
    <property type="protein sequence ID" value="CAK9051854.1"/>
    <property type="molecule type" value="Genomic_DNA"/>
</dbReference>
<gene>
    <name evidence="3" type="ORF">SCF082_LOCUS28432</name>
    <name evidence="2" type="ORF">SCF082_LOCUS914</name>
</gene>
<comment type="caution">
    <text evidence="2">The sequence shown here is derived from an EMBL/GenBank/DDBJ whole genome shotgun (WGS) entry which is preliminary data.</text>
</comment>
<feature type="domain" description="DDE-1" evidence="1">
    <location>
        <begin position="250"/>
        <end position="358"/>
    </location>
</feature>
<reference evidence="2 4" key="1">
    <citation type="submission" date="2024-02" db="EMBL/GenBank/DDBJ databases">
        <authorList>
            <person name="Chen Y."/>
            <person name="Shah S."/>
            <person name="Dougan E. K."/>
            <person name="Thang M."/>
            <person name="Chan C."/>
        </authorList>
    </citation>
    <scope>NUCLEOTIDE SEQUENCE [LARGE SCALE GENOMIC DNA]</scope>
</reference>
<sequence length="456" mass="50868">MAHVGAELQSMTRRLRALQRQMSRRSSAAVALEPSKPEEVVDGPVTVFLKVPPHARRVLAVFELTGRNATLAARFLAAQNGLDMREPTSLPQVLAAAVEHAYLKVATMLEKHWQGGGRTRSQRKWLRRFRLNFGFRLGRARAQAVMPLEEMRAKASAFWRWMNHVHADSSAPLLLLNMDETSVALKPTAHVGTVGRVVANQAPKAIAAASLAEMRARFTLMCTICADTQVQPLLPQILLSNGRTLGKKPKVDKLRGNLLVWNQKSAWACHATLRKYISLLGSRLSEAAPGREYVLLLDCAPSHLHTSIRRQAKLSHIRLVYLPSGLTRSLQPADTDLFARLKSRLSELYCLQQSRSVDGVIQPDKWLEILSSALCSVLPAVKWSKAFRKVGALNGQTEVCQALLTEFGWTSLPPIPSGPPSEEETKAIFPRRKNIDVMQYVLWKQPAKRPRLYKGK</sequence>
<evidence type="ECO:0000313" key="3">
    <source>
        <dbReference type="EMBL" id="CAK9051854.1"/>
    </source>
</evidence>
<organism evidence="2 4">
    <name type="scientific">Durusdinium trenchii</name>
    <dbReference type="NCBI Taxonomy" id="1381693"/>
    <lineage>
        <taxon>Eukaryota</taxon>
        <taxon>Sar</taxon>
        <taxon>Alveolata</taxon>
        <taxon>Dinophyceae</taxon>
        <taxon>Suessiales</taxon>
        <taxon>Symbiodiniaceae</taxon>
        <taxon>Durusdinium</taxon>
    </lineage>
</organism>
<dbReference type="EMBL" id="CAXAMM010000410">
    <property type="protein sequence ID" value="CAK8987292.1"/>
    <property type="molecule type" value="Genomic_DNA"/>
</dbReference>
<dbReference type="Pfam" id="PF03184">
    <property type="entry name" value="DDE_1"/>
    <property type="match status" value="1"/>
</dbReference>
<evidence type="ECO:0000313" key="4">
    <source>
        <dbReference type="Proteomes" id="UP001642464"/>
    </source>
</evidence>
<name>A0ABP0HB71_9DINO</name>
<protein>
    <submittedName>
        <fullName evidence="2">DDE-1 domain-containing protein</fullName>
    </submittedName>
</protein>
<feature type="non-terminal residue" evidence="2">
    <location>
        <position position="456"/>
    </location>
</feature>